<sequence length="392" mass="42630">MLQFQVFGSVGPKRPIGFAPGSDGWCLVIVLILGLGTLVTRGDPIPEPDPARILGKYYFSVEPGQKEYTLSKKPVDLSQILGDDDLDPDSSASYRDLVGGHNHNHHNHHNHHHSSSSSSHGSGTSPGFMTSYTTSTRHGHSLKSPSLSYDSGSSDEDSDERGGNHNYGHSSSAYYSSSSSSNSGSKRKPIIPILQSYSIIHATKDHHAPPSSSVKYVGSSSGNSYTGNSGPSGPSNSDEEDYYESIPYTPPKVVHTKARAVPIAQHIEVERPEPIPYVKKIHVPVPTEVKIQIPHPVLVPVPQPYPVHVPVSQPVAVPVIREITIPIEKIVPYPVEKRVPIPIEKPVPYPVEKHIPVHIPQPYPVKVPVVKTIYHKYKAPRTVGVGSVTIPE</sequence>
<evidence type="ECO:0000313" key="2">
    <source>
        <dbReference type="EMBL" id="EDS44593.1"/>
    </source>
</evidence>
<reference evidence="2" key="1">
    <citation type="submission" date="2007-03" db="EMBL/GenBank/DDBJ databases">
        <title>Annotation of Culex pipiens quinquefasciatus.</title>
        <authorList>
            <consortium name="The Broad Institute Genome Sequencing Platform"/>
            <person name="Atkinson P.W."/>
            <person name="Hemingway J."/>
            <person name="Christensen B.M."/>
            <person name="Higgs S."/>
            <person name="Kodira C."/>
            <person name="Hannick L."/>
            <person name="Megy K."/>
            <person name="O'Leary S."/>
            <person name="Pearson M."/>
            <person name="Haas B.J."/>
            <person name="Mauceli E."/>
            <person name="Wortman J.R."/>
            <person name="Lee N.H."/>
            <person name="Guigo R."/>
            <person name="Stanke M."/>
            <person name="Alvarado L."/>
            <person name="Amedeo P."/>
            <person name="Antoine C.H."/>
            <person name="Arensburger P."/>
            <person name="Bidwell S.L."/>
            <person name="Crawford M."/>
            <person name="Camaro F."/>
            <person name="Devon K."/>
            <person name="Engels R."/>
            <person name="Hammond M."/>
            <person name="Howarth C."/>
            <person name="Koehrsen M."/>
            <person name="Lawson D."/>
            <person name="Montgomery P."/>
            <person name="Nene V."/>
            <person name="Nusbaum C."/>
            <person name="Puiu D."/>
            <person name="Romero-Severson J."/>
            <person name="Severson D.W."/>
            <person name="Shumway M."/>
            <person name="Sisk P."/>
            <person name="Stolte C."/>
            <person name="Zeng Q."/>
            <person name="Eisenstadt E."/>
            <person name="Fraser-Liggett C."/>
            <person name="Strausberg R."/>
            <person name="Galagan J."/>
            <person name="Birren B."/>
            <person name="Collins F.H."/>
        </authorList>
    </citation>
    <scope>NUCLEOTIDE SEQUENCE [LARGE SCALE GENOMIC DNA]</scope>
    <source>
        <strain evidence="2">JHB</strain>
    </source>
</reference>
<dbReference type="Proteomes" id="UP000002320">
    <property type="component" value="Unassembled WGS sequence"/>
</dbReference>
<dbReference type="STRING" id="7176.B0WDI4"/>
<protein>
    <submittedName>
        <fullName evidence="2 3">Uncharacterized protein</fullName>
    </submittedName>
</protein>
<dbReference type="OrthoDB" id="371494at2759"/>
<dbReference type="EMBL" id="DS231898">
    <property type="protein sequence ID" value="EDS44593.1"/>
    <property type="molecule type" value="Genomic_DNA"/>
</dbReference>
<gene>
    <name evidence="3" type="primary">6036769</name>
    <name evidence="2" type="ORF">CpipJ_CPIJ005326</name>
</gene>
<dbReference type="PANTHER" id="PTHR47771">
    <property type="entry name" value="LD27203P-RELATED"/>
    <property type="match status" value="1"/>
</dbReference>
<dbReference type="HOGENOM" id="CLU_704487_0_0_1"/>
<dbReference type="EnsemblMetazoa" id="CPIJ005326-RA">
    <property type="protein sequence ID" value="CPIJ005326-PA"/>
    <property type="gene ID" value="CPIJ005326"/>
</dbReference>
<organism>
    <name type="scientific">Culex quinquefasciatus</name>
    <name type="common">Southern house mosquito</name>
    <name type="synonym">Culex pungens</name>
    <dbReference type="NCBI Taxonomy" id="7176"/>
    <lineage>
        <taxon>Eukaryota</taxon>
        <taxon>Metazoa</taxon>
        <taxon>Ecdysozoa</taxon>
        <taxon>Arthropoda</taxon>
        <taxon>Hexapoda</taxon>
        <taxon>Insecta</taxon>
        <taxon>Pterygota</taxon>
        <taxon>Neoptera</taxon>
        <taxon>Endopterygota</taxon>
        <taxon>Diptera</taxon>
        <taxon>Nematocera</taxon>
        <taxon>Culicoidea</taxon>
        <taxon>Culicidae</taxon>
        <taxon>Culicinae</taxon>
        <taxon>Culicini</taxon>
        <taxon>Culex</taxon>
        <taxon>Culex</taxon>
    </lineage>
</organism>
<evidence type="ECO:0000313" key="3">
    <source>
        <dbReference type="EnsemblMetazoa" id="CPIJ005326-PA"/>
    </source>
</evidence>
<keyword evidence="4" id="KW-1185">Reference proteome</keyword>
<dbReference type="OMA" id="YVTKIHV"/>
<dbReference type="InParanoid" id="B0WDI4"/>
<evidence type="ECO:0000313" key="4">
    <source>
        <dbReference type="Proteomes" id="UP000002320"/>
    </source>
</evidence>
<feature type="region of interest" description="Disordered" evidence="1">
    <location>
        <begin position="81"/>
        <end position="187"/>
    </location>
</feature>
<dbReference type="VEuPathDB" id="VectorBase:CQUJHB010304"/>
<feature type="compositionally biased region" description="Low complexity" evidence="1">
    <location>
        <begin position="211"/>
        <end position="236"/>
    </location>
</feature>
<reference evidence="3" key="2">
    <citation type="submission" date="2020-05" db="UniProtKB">
        <authorList>
            <consortium name="EnsemblMetazoa"/>
        </authorList>
    </citation>
    <scope>IDENTIFICATION</scope>
    <source>
        <strain evidence="3">JHB</strain>
    </source>
</reference>
<feature type="compositionally biased region" description="Low complexity" evidence="1">
    <location>
        <begin position="142"/>
        <end position="152"/>
    </location>
</feature>
<evidence type="ECO:0000256" key="1">
    <source>
        <dbReference type="SAM" id="MobiDB-lite"/>
    </source>
</evidence>
<name>B0WDI4_CULQU</name>
<feature type="compositionally biased region" description="Basic residues" evidence="1">
    <location>
        <begin position="102"/>
        <end position="114"/>
    </location>
</feature>
<dbReference type="VEuPathDB" id="VectorBase:CPIJ005326"/>
<feature type="region of interest" description="Disordered" evidence="1">
    <location>
        <begin position="204"/>
        <end position="244"/>
    </location>
</feature>
<feature type="compositionally biased region" description="Low complexity" evidence="1">
    <location>
        <begin position="164"/>
        <end position="184"/>
    </location>
</feature>
<dbReference type="KEGG" id="cqu:CpipJ_CPIJ005326"/>
<dbReference type="AlphaFoldDB" id="B0WDI4"/>
<accession>B0WDI4</accession>
<dbReference type="PANTHER" id="PTHR47771:SF6">
    <property type="entry name" value="LP03545P"/>
    <property type="match status" value="1"/>
</dbReference>
<dbReference type="eggNOG" id="ENOG502S2EH">
    <property type="taxonomic scope" value="Eukaryota"/>
</dbReference>
<proteinExistence type="predicted"/>
<feature type="compositionally biased region" description="Polar residues" evidence="1">
    <location>
        <begin position="125"/>
        <end position="136"/>
    </location>
</feature>